<dbReference type="EMBL" id="LNQE01001251">
    <property type="protein sequence ID" value="KUG19844.1"/>
    <property type="molecule type" value="Genomic_DNA"/>
</dbReference>
<protein>
    <submittedName>
        <fullName evidence="1">Uncharacterized protein</fullName>
    </submittedName>
</protein>
<organism evidence="1">
    <name type="scientific">hydrocarbon metagenome</name>
    <dbReference type="NCBI Taxonomy" id="938273"/>
    <lineage>
        <taxon>unclassified sequences</taxon>
        <taxon>metagenomes</taxon>
        <taxon>ecological metagenomes</taxon>
    </lineage>
</organism>
<dbReference type="AlphaFoldDB" id="A0A0W8FG53"/>
<accession>A0A0W8FG53</accession>
<proteinExistence type="predicted"/>
<sequence>MKVRINYKKLVHNADRVRAAAAIEPRFIPDAGRKHPGRANGKMKGL</sequence>
<comment type="caution">
    <text evidence="1">The sequence shown here is derived from an EMBL/GenBank/DDBJ whole genome shotgun (WGS) entry which is preliminary data.</text>
</comment>
<reference evidence="1" key="1">
    <citation type="journal article" date="2015" name="Proc. Natl. Acad. Sci. U.S.A.">
        <title>Networks of energetic and metabolic interactions define dynamics in microbial communities.</title>
        <authorList>
            <person name="Embree M."/>
            <person name="Liu J.K."/>
            <person name="Al-Bassam M.M."/>
            <person name="Zengler K."/>
        </authorList>
    </citation>
    <scope>NUCLEOTIDE SEQUENCE</scope>
</reference>
<evidence type="ECO:0000313" key="1">
    <source>
        <dbReference type="EMBL" id="KUG19844.1"/>
    </source>
</evidence>
<gene>
    <name evidence="1" type="ORF">ASZ90_010421</name>
</gene>
<name>A0A0W8FG53_9ZZZZ</name>